<dbReference type="Proteomes" id="UP000318103">
    <property type="component" value="Unassembled WGS sequence"/>
</dbReference>
<dbReference type="InterPro" id="IPR029063">
    <property type="entry name" value="SAM-dependent_MTases_sf"/>
</dbReference>
<feature type="compositionally biased region" description="Basic and acidic residues" evidence="1">
    <location>
        <begin position="91"/>
        <end position="103"/>
    </location>
</feature>
<feature type="compositionally biased region" description="Gly residues" evidence="1">
    <location>
        <begin position="114"/>
        <end position="128"/>
    </location>
</feature>
<dbReference type="RefSeq" id="WP_234357586.1">
    <property type="nucleotide sequence ID" value="NZ_LIRI01000037.1"/>
</dbReference>
<name>A0A542UB17_9ACTN</name>
<gene>
    <name evidence="2" type="ORF">FB563_1198</name>
</gene>
<keyword evidence="3" id="KW-1185">Reference proteome</keyword>
<feature type="compositionally biased region" description="Low complexity" evidence="1">
    <location>
        <begin position="135"/>
        <end position="149"/>
    </location>
</feature>
<evidence type="ECO:0000256" key="1">
    <source>
        <dbReference type="SAM" id="MobiDB-lite"/>
    </source>
</evidence>
<dbReference type="Gene3D" id="3.40.50.150">
    <property type="entry name" value="Vaccinia Virus protein VP39"/>
    <property type="match status" value="1"/>
</dbReference>
<feature type="region of interest" description="Disordered" evidence="1">
    <location>
        <begin position="91"/>
        <end position="172"/>
    </location>
</feature>
<evidence type="ECO:0000313" key="2">
    <source>
        <dbReference type="EMBL" id="TQK96260.1"/>
    </source>
</evidence>
<sequence length="354" mass="36624">MTPTLVRQHVPHAGSAPGVDLCARARDWSEIQERMLVPLYEAVYERLEVGPATRLLGLRCGAGLALLLAAGRGATVTGVDAASPERLTLARERLLPDASRRPDGSVLGRAGTQDPGGGPRGLPGGPRGGEPVESGAPGAHPGGKPAQPGVRGATGRAAYDAGGERGASGRPRARAVRLVAGSPHDAAGAETAAYTLVTVFEPIGCLAGDFEGLGELLADALPLAARGAAVVLAGWGPPERCATSAVLRVATKLADPLRSARSWRPARRDDLEEVAQRAGLKPDGSGRVACPFGYADMDSAVRGLLSTGLFDAAIAATDAKQVDKELTEALHPHRRPDGTVWMPNVFRYLVARVP</sequence>
<evidence type="ECO:0008006" key="4">
    <source>
        <dbReference type="Google" id="ProtNLM"/>
    </source>
</evidence>
<dbReference type="AlphaFoldDB" id="A0A542UB17"/>
<protein>
    <recommendedName>
        <fullName evidence="4">Mycolic acid cyclopropane synthetase</fullName>
    </recommendedName>
</protein>
<reference evidence="2 3" key="1">
    <citation type="submission" date="2019-06" db="EMBL/GenBank/DDBJ databases">
        <title>Sequencing the genomes of 1000 actinobacteria strains.</title>
        <authorList>
            <person name="Klenk H.-P."/>
        </authorList>
    </citation>
    <scope>NUCLEOTIDE SEQUENCE [LARGE SCALE GENOMIC DNA]</scope>
    <source>
        <strain evidence="2 3">DSM 41929</strain>
    </source>
</reference>
<evidence type="ECO:0000313" key="3">
    <source>
        <dbReference type="Proteomes" id="UP000318103"/>
    </source>
</evidence>
<organism evidence="2 3">
    <name type="scientific">Streptomyces puniciscabiei</name>
    <dbReference type="NCBI Taxonomy" id="164348"/>
    <lineage>
        <taxon>Bacteria</taxon>
        <taxon>Bacillati</taxon>
        <taxon>Actinomycetota</taxon>
        <taxon>Actinomycetes</taxon>
        <taxon>Kitasatosporales</taxon>
        <taxon>Streptomycetaceae</taxon>
        <taxon>Streptomyces</taxon>
    </lineage>
</organism>
<comment type="caution">
    <text evidence="2">The sequence shown here is derived from an EMBL/GenBank/DDBJ whole genome shotgun (WGS) entry which is preliminary data.</text>
</comment>
<accession>A0A542UB17</accession>
<dbReference type="EMBL" id="VFNX01000001">
    <property type="protein sequence ID" value="TQK96260.1"/>
    <property type="molecule type" value="Genomic_DNA"/>
</dbReference>
<dbReference type="SUPFAM" id="SSF53335">
    <property type="entry name" value="S-adenosyl-L-methionine-dependent methyltransferases"/>
    <property type="match status" value="1"/>
</dbReference>
<proteinExistence type="predicted"/>